<proteinExistence type="predicted"/>
<keyword evidence="2" id="KW-1185">Reference proteome</keyword>
<dbReference type="OrthoDB" id="1018at2157"/>
<reference evidence="1 2" key="1">
    <citation type="submission" date="2017-09" db="EMBL/GenBank/DDBJ databases">
        <title>Genome sequences of Natrinema ejinorence JCM 13890T.</title>
        <authorList>
            <person name="Roh S.W."/>
            <person name="Kim Y.B."/>
            <person name="Kim J.Y."/>
        </authorList>
    </citation>
    <scope>NUCLEOTIDE SEQUENCE [LARGE SCALE GENOMIC DNA]</scope>
    <source>
        <strain evidence="1 2">JCM 13890</strain>
    </source>
</reference>
<sequence>MSLTAIYRRLPSSLQPVAKQLYMGQRWARFYARLPYARLLDRFRLNDLDDIYTEEYFLQRTRPPHDTVAETVIDELVERYDPDTVADIGCAIGHYLLKFQDRGIETTGFEGSQRAVNNALVDTVQQADLRDGITVESDHNLVTCIEVAEHLHPIYADNIVNTIVSATGENGTIVFTAAPPGQYGTHHINLKPRRYWIEKFEKRGVTYCPEDSKAIINSLNTRLSQKTWPVENIMVFRN</sequence>
<dbReference type="Proteomes" id="UP000219689">
    <property type="component" value="Unassembled WGS sequence"/>
</dbReference>
<name>A0A2A5QUE6_9EURY</name>
<protein>
    <recommendedName>
        <fullName evidence="3">Methyltransferase type 11</fullName>
    </recommendedName>
</protein>
<evidence type="ECO:0008006" key="3">
    <source>
        <dbReference type="Google" id="ProtNLM"/>
    </source>
</evidence>
<evidence type="ECO:0000313" key="1">
    <source>
        <dbReference type="EMBL" id="PCR90471.1"/>
    </source>
</evidence>
<comment type="caution">
    <text evidence="1">The sequence shown here is derived from an EMBL/GenBank/DDBJ whole genome shotgun (WGS) entry which is preliminary data.</text>
</comment>
<dbReference type="Gene3D" id="3.40.50.150">
    <property type="entry name" value="Vaccinia Virus protein VP39"/>
    <property type="match status" value="1"/>
</dbReference>
<accession>A0A2A5QUE6</accession>
<organism evidence="1 2">
    <name type="scientific">Natrinema ejinorense</name>
    <dbReference type="NCBI Taxonomy" id="373386"/>
    <lineage>
        <taxon>Archaea</taxon>
        <taxon>Methanobacteriati</taxon>
        <taxon>Methanobacteriota</taxon>
        <taxon>Stenosarchaea group</taxon>
        <taxon>Halobacteria</taxon>
        <taxon>Halobacteriales</taxon>
        <taxon>Natrialbaceae</taxon>
        <taxon>Natrinema</taxon>
    </lineage>
</organism>
<dbReference type="RefSeq" id="WP_097379420.1">
    <property type="nucleotide sequence ID" value="NZ_NXNI01000001.1"/>
</dbReference>
<dbReference type="EMBL" id="NXNI01000001">
    <property type="protein sequence ID" value="PCR90471.1"/>
    <property type="molecule type" value="Genomic_DNA"/>
</dbReference>
<dbReference type="SUPFAM" id="SSF53335">
    <property type="entry name" value="S-adenosyl-L-methionine-dependent methyltransferases"/>
    <property type="match status" value="1"/>
</dbReference>
<dbReference type="AlphaFoldDB" id="A0A2A5QUE6"/>
<dbReference type="InterPro" id="IPR029063">
    <property type="entry name" value="SAM-dependent_MTases_sf"/>
</dbReference>
<dbReference type="Pfam" id="PF13489">
    <property type="entry name" value="Methyltransf_23"/>
    <property type="match status" value="1"/>
</dbReference>
<gene>
    <name evidence="1" type="ORF">CP557_07995</name>
</gene>
<evidence type="ECO:0000313" key="2">
    <source>
        <dbReference type="Proteomes" id="UP000219689"/>
    </source>
</evidence>